<reference evidence="2" key="1">
    <citation type="journal article" date="2019" name="Int. J. Syst. Evol. Microbiol.">
        <title>The Global Catalogue of Microorganisms (GCM) 10K type strain sequencing project: providing services to taxonomists for standard genome sequencing and annotation.</title>
        <authorList>
            <consortium name="The Broad Institute Genomics Platform"/>
            <consortium name="The Broad Institute Genome Sequencing Center for Infectious Disease"/>
            <person name="Wu L."/>
            <person name="Ma J."/>
        </authorList>
    </citation>
    <scope>NUCLEOTIDE SEQUENCE [LARGE SCALE GENOMIC DNA]</scope>
    <source>
        <strain evidence="2">CGMCC 1.12449</strain>
    </source>
</reference>
<gene>
    <name evidence="1" type="ORF">ACFSAG_02940</name>
</gene>
<dbReference type="Proteomes" id="UP001597215">
    <property type="component" value="Unassembled WGS sequence"/>
</dbReference>
<evidence type="ECO:0000313" key="2">
    <source>
        <dbReference type="Proteomes" id="UP001597215"/>
    </source>
</evidence>
<dbReference type="InterPro" id="IPR014718">
    <property type="entry name" value="GH-type_carb-bd"/>
</dbReference>
<sequence>MILQLARGDSACSLLPLAGGSIGSWRVAGQYMLRAATSQGDPLQAASYPLVPYSNRIMNGRFEWNGRQIRLQPHPIAMPHSIHGVGWLHGWDVVESEADFAVLRYSHIDDADWPWPFLAEQRFKLGPDSLTLDLLARNLADEAVPLSFGHHPYFDSAGASLQFTASGFCENGNDDLPVSETAVEGPRNFALARPVGEQPFDNLYTDWHGEAEISWAGRALGLDIESDLPHAQLYVPQGQTFFCFEPVAHRTDSVNRDQGDMPVVAPGETFSASIRFSALKAS</sequence>
<dbReference type="InterPro" id="IPR011013">
    <property type="entry name" value="Gal_mutarotase_sf_dom"/>
</dbReference>
<keyword evidence="2" id="KW-1185">Reference proteome</keyword>
<dbReference type="SUPFAM" id="SSF74650">
    <property type="entry name" value="Galactose mutarotase-like"/>
    <property type="match status" value="1"/>
</dbReference>
<dbReference type="InterPro" id="IPR008183">
    <property type="entry name" value="Aldose_1/G6P_1-epimerase"/>
</dbReference>
<dbReference type="RefSeq" id="WP_381511226.1">
    <property type="nucleotide sequence ID" value="NZ_JBHUEL010000002.1"/>
</dbReference>
<organism evidence="1 2">
    <name type="scientific">Sphingorhabdus buctiana</name>
    <dbReference type="NCBI Taxonomy" id="1508805"/>
    <lineage>
        <taxon>Bacteria</taxon>
        <taxon>Pseudomonadati</taxon>
        <taxon>Pseudomonadota</taxon>
        <taxon>Alphaproteobacteria</taxon>
        <taxon>Sphingomonadales</taxon>
        <taxon>Sphingomonadaceae</taxon>
        <taxon>Sphingorhabdus</taxon>
    </lineage>
</organism>
<dbReference type="Pfam" id="PF01263">
    <property type="entry name" value="Aldose_epim"/>
    <property type="match status" value="1"/>
</dbReference>
<name>A0ABW4MA13_9SPHN</name>
<evidence type="ECO:0000313" key="1">
    <source>
        <dbReference type="EMBL" id="MFD1765797.1"/>
    </source>
</evidence>
<proteinExistence type="predicted"/>
<comment type="caution">
    <text evidence="1">The sequence shown here is derived from an EMBL/GenBank/DDBJ whole genome shotgun (WGS) entry which is preliminary data.</text>
</comment>
<protein>
    <submittedName>
        <fullName evidence="1">Aldose 1-epimerase</fullName>
    </submittedName>
</protein>
<dbReference type="Gene3D" id="2.70.98.10">
    <property type="match status" value="1"/>
</dbReference>
<dbReference type="EMBL" id="JBHUEL010000002">
    <property type="protein sequence ID" value="MFD1765797.1"/>
    <property type="molecule type" value="Genomic_DNA"/>
</dbReference>
<accession>A0ABW4MA13</accession>
<dbReference type="CDD" id="cd09021">
    <property type="entry name" value="Aldose_epim_Ec_YphB"/>
    <property type="match status" value="1"/>
</dbReference>